<proteinExistence type="predicted"/>
<sequence length="74" mass="8532">MPLSARPHVLVRSAPRRRRGTLFGRLMALAALRRQRRTLAQLDDHLLQDIGVTRDAALRESQRPIWDAPAHWTD</sequence>
<dbReference type="InterPro" id="IPR009506">
    <property type="entry name" value="YjiS-like"/>
</dbReference>
<evidence type="ECO:0000313" key="2">
    <source>
        <dbReference type="EMBL" id="MDF0599874.1"/>
    </source>
</evidence>
<dbReference type="Pfam" id="PF06568">
    <property type="entry name" value="YjiS-like"/>
    <property type="match status" value="1"/>
</dbReference>
<protein>
    <submittedName>
        <fullName evidence="2">DUF1127 domain-containing protein</fullName>
    </submittedName>
</protein>
<organism evidence="2 3">
    <name type="scientific">Psychromarinibacter sediminicola</name>
    <dbReference type="NCBI Taxonomy" id="3033385"/>
    <lineage>
        <taxon>Bacteria</taxon>
        <taxon>Pseudomonadati</taxon>
        <taxon>Pseudomonadota</taxon>
        <taxon>Alphaproteobacteria</taxon>
        <taxon>Rhodobacterales</taxon>
        <taxon>Paracoccaceae</taxon>
        <taxon>Psychromarinibacter</taxon>
    </lineage>
</organism>
<dbReference type="AlphaFoldDB" id="A0AAE3T8A2"/>
<gene>
    <name evidence="2" type="ORF">P1J78_03925</name>
</gene>
<reference evidence="2" key="1">
    <citation type="submission" date="2023-03" db="EMBL/GenBank/DDBJ databases">
        <title>Multiphase analysis and comparison of six strains from genera Psychromarinibacter, Lutimaribacter, and Maritimibacter, including a novel species: Psychromarinibacter sediminicola sp. nov.</title>
        <authorList>
            <person name="Wang Y.-H."/>
            <person name="Ye M.-Q."/>
            <person name="Du Z.-J."/>
        </authorList>
    </citation>
    <scope>NUCLEOTIDE SEQUENCE</scope>
    <source>
        <strain evidence="2">C21-152</strain>
    </source>
</reference>
<dbReference type="EMBL" id="JARGYC010000006">
    <property type="protein sequence ID" value="MDF0599874.1"/>
    <property type="molecule type" value="Genomic_DNA"/>
</dbReference>
<comment type="caution">
    <text evidence="2">The sequence shown here is derived from an EMBL/GenBank/DDBJ whole genome shotgun (WGS) entry which is preliminary data.</text>
</comment>
<dbReference type="Proteomes" id="UP001220964">
    <property type="component" value="Unassembled WGS sequence"/>
</dbReference>
<feature type="domain" description="YjiS-like" evidence="1">
    <location>
        <begin position="23"/>
        <end position="55"/>
    </location>
</feature>
<dbReference type="RefSeq" id="WP_275566014.1">
    <property type="nucleotide sequence ID" value="NZ_JARGYC010000006.1"/>
</dbReference>
<accession>A0AAE3T8A2</accession>
<evidence type="ECO:0000259" key="1">
    <source>
        <dbReference type="Pfam" id="PF06568"/>
    </source>
</evidence>
<keyword evidence="3" id="KW-1185">Reference proteome</keyword>
<evidence type="ECO:0000313" key="3">
    <source>
        <dbReference type="Proteomes" id="UP001220964"/>
    </source>
</evidence>
<name>A0AAE3T8A2_9RHOB</name>